<sequence length="207" mass="23142">MISGFPALRVVLYCVLVVFSIILLGLCAARLHYTLNLSPYDPLDNGRPFYDPVVAELLFSSIMTILWGVYMAVAINRRIARFPVRTLFHELIGLSILWLFWIVGAGVASVSKFNSDTVTYWGSLLWCQEYEACRVLTTLVAFVWLGWITITLIMGLNVLFIMANGSEALRDDVHGRWSGDTSPASPVHREIEILSSGEPVMVNSMPI</sequence>
<dbReference type="Proteomes" id="UP000054144">
    <property type="component" value="Unassembled WGS sequence"/>
</dbReference>
<dbReference type="AlphaFoldDB" id="A0A0D7AA46"/>
<reference evidence="2 3" key="1">
    <citation type="journal article" date="2015" name="Fungal Genet. Biol.">
        <title>Evolution of novel wood decay mechanisms in Agaricales revealed by the genome sequences of Fistulina hepatica and Cylindrobasidium torrendii.</title>
        <authorList>
            <person name="Floudas D."/>
            <person name="Held B.W."/>
            <person name="Riley R."/>
            <person name="Nagy L.G."/>
            <person name="Koehler G."/>
            <person name="Ransdell A.S."/>
            <person name="Younus H."/>
            <person name="Chow J."/>
            <person name="Chiniquy J."/>
            <person name="Lipzen A."/>
            <person name="Tritt A."/>
            <person name="Sun H."/>
            <person name="Haridas S."/>
            <person name="LaButti K."/>
            <person name="Ohm R.A."/>
            <person name="Kues U."/>
            <person name="Blanchette R.A."/>
            <person name="Grigoriev I.V."/>
            <person name="Minto R.E."/>
            <person name="Hibbett D.S."/>
        </authorList>
    </citation>
    <scope>NUCLEOTIDE SEQUENCE [LARGE SCALE GENOMIC DNA]</scope>
    <source>
        <strain evidence="2 3">ATCC 64428</strain>
    </source>
</reference>
<evidence type="ECO:0008006" key="4">
    <source>
        <dbReference type="Google" id="ProtNLM"/>
    </source>
</evidence>
<feature type="transmembrane region" description="Helical" evidence="1">
    <location>
        <begin position="12"/>
        <end position="33"/>
    </location>
</feature>
<dbReference type="EMBL" id="KN881929">
    <property type="protein sequence ID" value="KIY47713.1"/>
    <property type="molecule type" value="Genomic_DNA"/>
</dbReference>
<keyword evidence="3" id="KW-1185">Reference proteome</keyword>
<keyword evidence="1" id="KW-0472">Membrane</keyword>
<organism evidence="2 3">
    <name type="scientific">Fistulina hepatica ATCC 64428</name>
    <dbReference type="NCBI Taxonomy" id="1128425"/>
    <lineage>
        <taxon>Eukaryota</taxon>
        <taxon>Fungi</taxon>
        <taxon>Dikarya</taxon>
        <taxon>Basidiomycota</taxon>
        <taxon>Agaricomycotina</taxon>
        <taxon>Agaricomycetes</taxon>
        <taxon>Agaricomycetidae</taxon>
        <taxon>Agaricales</taxon>
        <taxon>Fistulinaceae</taxon>
        <taxon>Fistulina</taxon>
    </lineage>
</organism>
<proteinExistence type="predicted"/>
<feature type="transmembrane region" description="Helical" evidence="1">
    <location>
        <begin position="53"/>
        <end position="75"/>
    </location>
</feature>
<keyword evidence="1" id="KW-0812">Transmembrane</keyword>
<evidence type="ECO:0000313" key="2">
    <source>
        <dbReference type="EMBL" id="KIY47713.1"/>
    </source>
</evidence>
<name>A0A0D7AA46_9AGAR</name>
<keyword evidence="1" id="KW-1133">Transmembrane helix</keyword>
<gene>
    <name evidence="2" type="ORF">FISHEDRAFT_44814</name>
</gene>
<protein>
    <recommendedName>
        <fullName evidence="4">MARVEL domain-containing protein</fullName>
    </recommendedName>
</protein>
<feature type="transmembrane region" description="Helical" evidence="1">
    <location>
        <begin position="87"/>
        <end position="110"/>
    </location>
</feature>
<evidence type="ECO:0000256" key="1">
    <source>
        <dbReference type="SAM" id="Phobius"/>
    </source>
</evidence>
<accession>A0A0D7AA46</accession>
<dbReference type="OrthoDB" id="2501127at2759"/>
<evidence type="ECO:0000313" key="3">
    <source>
        <dbReference type="Proteomes" id="UP000054144"/>
    </source>
</evidence>
<feature type="transmembrane region" description="Helical" evidence="1">
    <location>
        <begin position="139"/>
        <end position="160"/>
    </location>
</feature>